<evidence type="ECO:0000256" key="6">
    <source>
        <dbReference type="ARBA" id="ARBA00054425"/>
    </source>
</evidence>
<dbReference type="EMBL" id="FXAZ01000004">
    <property type="protein sequence ID" value="SMG50980.1"/>
    <property type="molecule type" value="Genomic_DNA"/>
</dbReference>
<evidence type="ECO:0000313" key="13">
    <source>
        <dbReference type="EMBL" id="SMG50980.1"/>
    </source>
</evidence>
<evidence type="ECO:0000256" key="2">
    <source>
        <dbReference type="ARBA" id="ARBA00022741"/>
    </source>
</evidence>
<dbReference type="PANTHER" id="PTHR33359:SF1">
    <property type="entry name" value="MOLYBDOPTERIN SYNTHASE SULFUR CARRIER SUBUNIT"/>
    <property type="match status" value="1"/>
</dbReference>
<dbReference type="InterPro" id="IPR003749">
    <property type="entry name" value="ThiS/MoaD-like"/>
</dbReference>
<dbReference type="RefSeq" id="WP_085495723.1">
    <property type="nucleotide sequence ID" value="NZ_FXAZ01000004.1"/>
</dbReference>
<evidence type="ECO:0000256" key="5">
    <source>
        <dbReference type="ARBA" id="ARBA00024247"/>
    </source>
</evidence>
<keyword evidence="3" id="KW-0501">Molybdenum cofactor biosynthesis</keyword>
<evidence type="ECO:0000256" key="8">
    <source>
        <dbReference type="ARBA" id="ARBA00075076"/>
    </source>
</evidence>
<keyword evidence="14" id="KW-1185">Reference proteome</keyword>
<dbReference type="InterPro" id="IPR016155">
    <property type="entry name" value="Mopterin_synth/thiamin_S_b"/>
</dbReference>
<organism evidence="13 14">
    <name type="scientific">Paenibacillus aquistagni</name>
    <dbReference type="NCBI Taxonomy" id="1852522"/>
    <lineage>
        <taxon>Bacteria</taxon>
        <taxon>Bacillati</taxon>
        <taxon>Bacillota</taxon>
        <taxon>Bacilli</taxon>
        <taxon>Bacillales</taxon>
        <taxon>Paenibacillaceae</taxon>
        <taxon>Paenibacillus</taxon>
    </lineage>
</organism>
<dbReference type="Proteomes" id="UP000193834">
    <property type="component" value="Unassembled WGS sequence"/>
</dbReference>
<dbReference type="GO" id="GO:0000166">
    <property type="term" value="F:nucleotide binding"/>
    <property type="evidence" value="ECO:0007669"/>
    <property type="project" value="UniProtKB-KW"/>
</dbReference>
<evidence type="ECO:0000256" key="11">
    <source>
        <dbReference type="ARBA" id="ARBA00078020"/>
    </source>
</evidence>
<evidence type="ECO:0000256" key="10">
    <source>
        <dbReference type="ARBA" id="ARBA00077809"/>
    </source>
</evidence>
<dbReference type="SUPFAM" id="SSF54285">
    <property type="entry name" value="MoaD/ThiS"/>
    <property type="match status" value="1"/>
</dbReference>
<protein>
    <recommendedName>
        <fullName evidence="5">Molybdopterin synthase sulfur carrier subunit</fullName>
    </recommendedName>
    <alternativeName>
        <fullName evidence="11">MPT synthase subunit 1</fullName>
    </alternativeName>
    <alternativeName>
        <fullName evidence="8">Molybdenum cofactor biosynthesis protein D</fullName>
    </alternativeName>
    <alternativeName>
        <fullName evidence="10">Molybdopterin-converting factor small subunit</fullName>
    </alternativeName>
    <alternativeName>
        <fullName evidence="9">Molybdopterin-converting factor subunit 1</fullName>
    </alternativeName>
    <alternativeName>
        <fullName evidence="12">Sulfur carrier protein MoaD</fullName>
    </alternativeName>
</protein>
<dbReference type="Gene3D" id="3.10.20.30">
    <property type="match status" value="1"/>
</dbReference>
<dbReference type="STRING" id="1852522.SAMN06295960_3213"/>
<dbReference type="PANTHER" id="PTHR33359">
    <property type="entry name" value="MOLYBDOPTERIN SYNTHASE SULFUR CARRIER SUBUNIT"/>
    <property type="match status" value="1"/>
</dbReference>
<evidence type="ECO:0000256" key="4">
    <source>
        <dbReference type="ARBA" id="ARBA00024200"/>
    </source>
</evidence>
<dbReference type="Pfam" id="PF02597">
    <property type="entry name" value="ThiS"/>
    <property type="match status" value="1"/>
</dbReference>
<evidence type="ECO:0000256" key="3">
    <source>
        <dbReference type="ARBA" id="ARBA00023150"/>
    </source>
</evidence>
<evidence type="ECO:0000256" key="12">
    <source>
        <dbReference type="ARBA" id="ARBA00078992"/>
    </source>
</evidence>
<proteinExistence type="inferred from homology"/>
<dbReference type="OrthoDB" id="9801945at2"/>
<dbReference type="GO" id="GO:1990133">
    <property type="term" value="C:molybdopterin adenylyltransferase complex"/>
    <property type="evidence" value="ECO:0007669"/>
    <property type="project" value="TreeGrafter"/>
</dbReference>
<dbReference type="InterPro" id="IPR012675">
    <property type="entry name" value="Beta-grasp_dom_sf"/>
</dbReference>
<evidence type="ECO:0000256" key="7">
    <source>
        <dbReference type="ARBA" id="ARBA00063099"/>
    </source>
</evidence>
<evidence type="ECO:0000256" key="9">
    <source>
        <dbReference type="ARBA" id="ARBA00076711"/>
    </source>
</evidence>
<gene>
    <name evidence="13" type="ORF">SAMN06295960_3213</name>
</gene>
<dbReference type="InterPro" id="IPR044672">
    <property type="entry name" value="MOCS2A"/>
</dbReference>
<dbReference type="NCBIfam" id="TIGR01682">
    <property type="entry name" value="moaD"/>
    <property type="match status" value="1"/>
</dbReference>
<comment type="subunit">
    <text evidence="7">Heterotetramer of 2 MoaD subunits and 2 MoaE subunits. Forms a stable heterotetrameric complex of 2 MoaD and 2 MoeB during adenylation of MoaD by MoeB. During catalysis MoaD shuttles between the two heterotetrameric complexes.</text>
</comment>
<dbReference type="GO" id="GO:0006777">
    <property type="term" value="P:Mo-molybdopterin cofactor biosynthetic process"/>
    <property type="evidence" value="ECO:0007669"/>
    <property type="project" value="UniProtKB-KW"/>
</dbReference>
<comment type="pathway">
    <text evidence="1">Cofactor biosynthesis; molybdopterin biosynthesis.</text>
</comment>
<dbReference type="AlphaFoldDB" id="A0A1X7LBA3"/>
<dbReference type="NCBIfam" id="TIGR01687">
    <property type="entry name" value="moaD_arch"/>
    <property type="match status" value="1"/>
</dbReference>
<sequence length="76" mass="8566">MRVYYFAGLKDISGTAEEQIEKNLGTVEELLQWLHRKYPVLQDKSYMVAVNEQYASMDTCLQAEDVIALIPPVSGG</sequence>
<dbReference type="CDD" id="cd00754">
    <property type="entry name" value="Ubl_MoaD"/>
    <property type="match status" value="1"/>
</dbReference>
<name>A0A1X7LBA3_9BACL</name>
<comment type="similarity">
    <text evidence="4">Belongs to the MoaD family.</text>
</comment>
<evidence type="ECO:0000256" key="1">
    <source>
        <dbReference type="ARBA" id="ARBA00005046"/>
    </source>
</evidence>
<comment type="function">
    <text evidence="6">Involved in sulfur transfer in the conversion of molybdopterin precursor Z to molybdopterin.</text>
</comment>
<dbReference type="UniPathway" id="UPA00344"/>
<dbReference type="InterPro" id="IPR010038">
    <property type="entry name" value="MoaD_arc-typ"/>
</dbReference>
<accession>A0A1X7LBA3</accession>
<keyword evidence="2" id="KW-0547">Nucleotide-binding</keyword>
<reference evidence="13 14" key="1">
    <citation type="submission" date="2017-04" db="EMBL/GenBank/DDBJ databases">
        <authorList>
            <person name="Afonso C.L."/>
            <person name="Miller P.J."/>
            <person name="Scott M.A."/>
            <person name="Spackman E."/>
            <person name="Goraichik I."/>
            <person name="Dimitrov K.M."/>
            <person name="Suarez D.L."/>
            <person name="Swayne D.E."/>
        </authorList>
    </citation>
    <scope>NUCLEOTIDE SEQUENCE [LARGE SCALE GENOMIC DNA]</scope>
    <source>
        <strain evidence="13 14">11</strain>
    </source>
</reference>
<evidence type="ECO:0000313" key="14">
    <source>
        <dbReference type="Proteomes" id="UP000193834"/>
    </source>
</evidence>
<dbReference type="FunFam" id="3.10.20.30:FF:000010">
    <property type="entry name" value="Molybdopterin synthase sulfur carrier subunit"/>
    <property type="match status" value="1"/>
</dbReference>